<evidence type="ECO:0000313" key="8">
    <source>
        <dbReference type="EMBL" id="JAP82688.1"/>
    </source>
</evidence>
<dbReference type="GO" id="GO:0006357">
    <property type="term" value="P:regulation of transcription by RNA polymerase II"/>
    <property type="evidence" value="ECO:0007669"/>
    <property type="project" value="TreeGrafter"/>
</dbReference>
<dbReference type="InterPro" id="IPR021629">
    <property type="entry name" value="Mediator_Med23"/>
</dbReference>
<keyword evidence="6" id="KW-0539">Nucleus</keyword>
<evidence type="ECO:0000256" key="4">
    <source>
        <dbReference type="ARBA" id="ARBA00023015"/>
    </source>
</evidence>
<dbReference type="EMBL" id="GEDV01005869">
    <property type="protein sequence ID" value="JAP82688.1"/>
    <property type="molecule type" value="Transcribed_RNA"/>
</dbReference>
<reference evidence="8" key="1">
    <citation type="journal article" date="2016" name="Ticks Tick Borne Dis.">
        <title>De novo assembly and annotation of the salivary gland transcriptome of Rhipicephalus appendiculatus male and female ticks during blood feeding.</title>
        <authorList>
            <person name="de Castro M.H."/>
            <person name="de Klerk D."/>
            <person name="Pienaar R."/>
            <person name="Latif A.A."/>
            <person name="Rees D.J."/>
            <person name="Mans B.J."/>
        </authorList>
    </citation>
    <scope>NUCLEOTIDE SEQUENCE</scope>
    <source>
        <tissue evidence="8">Salivary glands</tissue>
    </source>
</reference>
<sequence>MAAVEVQVTRYVDNVLQNDTLEEVFNCFIIHSQEVQEFKERTYQEDIKTLFSGIAQESLDAALKQYVSLVSNLSNHRQMQTLLSLLHHAVTVGVVQPKPVCDALLATDKFHYTAEEYWCQSLCLIQKIVAGIDYKGVRDLLKAIFDKALSIPPTVNISMMRQLNTISGVLEHIFDRNAALLPSYLIFDDVQKRLALKTNWPHWKFAKLISDFVDSFQPCAQMVTIVGRSKLRPVVGHSGTCCTVWKLDPNTAKFTMKGQLPYSAEVQQPQTELLRYVLEQPYSREMVCSMLGLTKQQKQRCPVLEQELVALVVRAMEKSEQEGPEEPIELFWQNLSSQLIYFVLFQYANFPHMVLALHDQLVGKNLRKGRDHLMWVLLQFISGSITKNPLNDFLPVMKLYDLLYPEKEPLPFPDVTKPHCTRALAITSIWVHLTRKAQLEKVRLQRPLPHALATHLEYLQQPFVSNTTLSFGSDYWISLLCNAYSTNQEYFMRPMGILAEAIQCSQRNQGSMSSSNSNTPNPTHPLGMNVLDSLTVHTKMSLIHNVVTHVMKIPQAKSTVSLTPALIETYSRLLVYSEIESLGIKGFINHLLPTVFRQQAWGILHTLLEMFSYRLHHIQPHYRVQLLSHLHSLAAVPQTNQTQLHLCVESTALKLITGLGSAEVQPQLSRFQTEPKTLLSSESEELNKALILTLARAIHITGSESLSMVWCKELLTTAMQSTPHSWSSLTLLSFPHSLSEFFQQHQAQRENKAQLKRSVEEEYRKWKTMSNENDIIAHFSQQGTPHLFLCLLWKMLLENDRISPLAYKILDRIGARALSSHLRTFADFLVFEVSNSVGGQHVNKCIDALNDLIWKYHVISLDRLILCLALRSFEGNEIQVCFFIIQMLLIRPSEFKNRVLDFVKDNSPEHWKQTDWHEKHLAFNRKYPEKFYFEGLQDLSGQSQQHTYLPVYFGNICLRFIPVMDIVIHRFLELYPVATISVESILDHLGCLYKFHDRPLTYLYNTLHYYEQKLKDRPPLKKKLVAAITGSLKDIRSGNWALSEAYLNYLQRPTEDTAWIPDLDYYIGLVGRMADTVAGRSPFPHTDWRFNEFPNPAAHALHVTCIELMALPISAAVVGNALLDVVLKGHTVLLRSSIENWMNAIGLILTALPEPYWAVLNDRILAALQGPHLATSSGSKQSIFQLLSFSSNHSSITEVQCCYLMALVHAVWYHASVGQISQIPQIMRDRFKPVVKTEEQFLFLCHLVAPFFQRMGSERSRIVMDITMELYEMLENVDKNCEQLNYIDQITDLLYHIKYMFTGDSIKTEIERSIRNLRPALQRRLRFITHLNIEETAAS</sequence>
<evidence type="ECO:0000256" key="1">
    <source>
        <dbReference type="ARBA" id="ARBA00004123"/>
    </source>
</evidence>
<evidence type="ECO:0000256" key="3">
    <source>
        <dbReference type="ARBA" id="ARBA00019696"/>
    </source>
</evidence>
<dbReference type="GO" id="GO:0010628">
    <property type="term" value="P:positive regulation of gene expression"/>
    <property type="evidence" value="ECO:0007669"/>
    <property type="project" value="TreeGrafter"/>
</dbReference>
<accession>A0A131YVN6</accession>
<comment type="similarity">
    <text evidence="2">Belongs to the Mediator complex subunit 23 family.</text>
</comment>
<comment type="subcellular location">
    <subcellularLocation>
        <location evidence="1">Nucleus</location>
    </subcellularLocation>
</comment>
<evidence type="ECO:0000256" key="6">
    <source>
        <dbReference type="ARBA" id="ARBA00023242"/>
    </source>
</evidence>
<protein>
    <recommendedName>
        <fullName evidence="3">Mediator of RNA polymerase II transcription subunit 23</fullName>
    </recommendedName>
    <alternativeName>
        <fullName evidence="7">Mediator complex subunit 23</fullName>
    </alternativeName>
</protein>
<name>A0A131YVN6_RHIAP</name>
<dbReference type="GO" id="GO:0005667">
    <property type="term" value="C:transcription regulator complex"/>
    <property type="evidence" value="ECO:0007669"/>
    <property type="project" value="TreeGrafter"/>
</dbReference>
<keyword evidence="5" id="KW-0804">Transcription</keyword>
<evidence type="ECO:0000256" key="7">
    <source>
        <dbReference type="ARBA" id="ARBA00031961"/>
    </source>
</evidence>
<organism evidence="8">
    <name type="scientific">Rhipicephalus appendiculatus</name>
    <name type="common">Brown ear tick</name>
    <dbReference type="NCBI Taxonomy" id="34631"/>
    <lineage>
        <taxon>Eukaryota</taxon>
        <taxon>Metazoa</taxon>
        <taxon>Ecdysozoa</taxon>
        <taxon>Arthropoda</taxon>
        <taxon>Chelicerata</taxon>
        <taxon>Arachnida</taxon>
        <taxon>Acari</taxon>
        <taxon>Parasitiformes</taxon>
        <taxon>Ixodida</taxon>
        <taxon>Ixodoidea</taxon>
        <taxon>Ixodidae</taxon>
        <taxon>Rhipicephalinae</taxon>
        <taxon>Rhipicephalus</taxon>
        <taxon>Rhipicephalus</taxon>
    </lineage>
</organism>
<evidence type="ECO:0000256" key="2">
    <source>
        <dbReference type="ARBA" id="ARBA00010222"/>
    </source>
</evidence>
<dbReference type="PANTHER" id="PTHR12691:SF10">
    <property type="entry name" value="MEDIATOR OF RNA POLYMERASE II TRANSCRIPTION SUBUNIT 23"/>
    <property type="match status" value="1"/>
</dbReference>
<keyword evidence="4" id="KW-0805">Transcription regulation</keyword>
<dbReference type="GO" id="GO:0016592">
    <property type="term" value="C:mediator complex"/>
    <property type="evidence" value="ECO:0007669"/>
    <property type="project" value="TreeGrafter"/>
</dbReference>
<dbReference type="Pfam" id="PF11573">
    <property type="entry name" value="Med23"/>
    <property type="match status" value="1"/>
</dbReference>
<evidence type="ECO:0000256" key="5">
    <source>
        <dbReference type="ARBA" id="ARBA00023163"/>
    </source>
</evidence>
<dbReference type="PANTHER" id="PTHR12691">
    <property type="entry name" value="MEDIATOR OF RNA POLYMERASE II TRANSCRIPTION SUBUNIT 23"/>
    <property type="match status" value="1"/>
</dbReference>
<proteinExistence type="inferred from homology"/>